<evidence type="ECO:0000313" key="2">
    <source>
        <dbReference type="EMBL" id="ATE55682.1"/>
    </source>
</evidence>
<organism evidence="2 3">
    <name type="scientific">Actinosynnema pretiosum</name>
    <dbReference type="NCBI Taxonomy" id="42197"/>
    <lineage>
        <taxon>Bacteria</taxon>
        <taxon>Bacillati</taxon>
        <taxon>Actinomycetota</taxon>
        <taxon>Actinomycetes</taxon>
        <taxon>Pseudonocardiales</taxon>
        <taxon>Pseudonocardiaceae</taxon>
        <taxon>Actinosynnema</taxon>
    </lineage>
</organism>
<evidence type="ECO:0000256" key="1">
    <source>
        <dbReference type="ARBA" id="ARBA00006479"/>
    </source>
</evidence>
<dbReference type="PANTHER" id="PTHR18964">
    <property type="entry name" value="ROK (REPRESSOR, ORF, KINASE) FAMILY"/>
    <property type="match status" value="1"/>
</dbReference>
<accession>A0A290Z9M6</accession>
<dbReference type="InterPro" id="IPR000600">
    <property type="entry name" value="ROK"/>
</dbReference>
<dbReference type="SUPFAM" id="SSF53067">
    <property type="entry name" value="Actin-like ATPase domain"/>
    <property type="match status" value="1"/>
</dbReference>
<dbReference type="InterPro" id="IPR036390">
    <property type="entry name" value="WH_DNA-bd_sf"/>
</dbReference>
<comment type="similarity">
    <text evidence="1">Belongs to the ROK (NagC/XylR) family.</text>
</comment>
<dbReference type="Gene3D" id="1.10.10.10">
    <property type="entry name" value="Winged helix-like DNA-binding domain superfamily/Winged helix DNA-binding domain"/>
    <property type="match status" value="1"/>
</dbReference>
<sequence length="385" mass="40656">MRNFSSDVRKRNRTSLLRHLHLQGPTTRTALSEALDLNRSTIKSLVDELTEEGLVDESATSGSRGAGRPSLLVVPGTRSTTVLAIDIRINSVSTAVVGLGGEVLVEQRWALPPHERSPAEVCARIARRAAEALSEADHRVRAVGISVPGVVRRTDSVVRDAPNLGWNDVPLRERVSEALGLPVEIGNDAELGALAEGARGVGRTDSDVAYVYADVGVGGGVVSRGTSVFGPRNHVGEFGHMVVRHDGRACYCGCEGCWETEIGRAALTRALGVPEDLDDGVLVRRLRALAADPVSGRAALREPARWLALGLCNLVNVLGAELLVLGGLLAELPPSVVAGVEEAVRTRSIVSKATAGARVVRSPLGTRATLIGAAELAFERTLSSR</sequence>
<dbReference type="PANTHER" id="PTHR18964:SF149">
    <property type="entry name" value="BIFUNCTIONAL UDP-N-ACETYLGLUCOSAMINE 2-EPIMERASE_N-ACETYLMANNOSAMINE KINASE"/>
    <property type="match status" value="1"/>
</dbReference>
<dbReference type="Pfam" id="PF00480">
    <property type="entry name" value="ROK"/>
    <property type="match status" value="1"/>
</dbReference>
<reference evidence="2" key="1">
    <citation type="submission" date="2017-09" db="EMBL/GenBank/DDBJ databases">
        <title>Complete Genome Sequence of ansamitocin-producing Bacterium Actinosynnema pretiosum X47.</title>
        <authorList>
            <person name="Cao G."/>
            <person name="Zong G."/>
            <person name="Zhong C."/>
            <person name="Fu J."/>
        </authorList>
    </citation>
    <scope>NUCLEOTIDE SEQUENCE [LARGE SCALE GENOMIC DNA]</scope>
    <source>
        <strain evidence="2">X47</strain>
    </source>
</reference>
<dbReference type="RefSeq" id="WP_096495513.1">
    <property type="nucleotide sequence ID" value="NZ_CP023445.1"/>
</dbReference>
<dbReference type="SUPFAM" id="SSF46785">
    <property type="entry name" value="Winged helix' DNA-binding domain"/>
    <property type="match status" value="1"/>
</dbReference>
<dbReference type="GO" id="GO:0016301">
    <property type="term" value="F:kinase activity"/>
    <property type="evidence" value="ECO:0007669"/>
    <property type="project" value="UniProtKB-KW"/>
</dbReference>
<dbReference type="Gene3D" id="3.30.420.40">
    <property type="match status" value="2"/>
</dbReference>
<keyword evidence="3" id="KW-1185">Reference proteome</keyword>
<evidence type="ECO:0000313" key="3">
    <source>
        <dbReference type="Proteomes" id="UP000218505"/>
    </source>
</evidence>
<keyword evidence="2" id="KW-0808">Transferase</keyword>
<keyword evidence="2" id="KW-0418">Kinase</keyword>
<dbReference type="KEGG" id="apre:CNX65_22315"/>
<gene>
    <name evidence="2" type="ORF">CNX65_22315</name>
</gene>
<dbReference type="InterPro" id="IPR043129">
    <property type="entry name" value="ATPase_NBD"/>
</dbReference>
<dbReference type="EMBL" id="CP023445">
    <property type="protein sequence ID" value="ATE55682.1"/>
    <property type="molecule type" value="Genomic_DNA"/>
</dbReference>
<proteinExistence type="inferred from homology"/>
<dbReference type="AlphaFoldDB" id="A0A290Z9M6"/>
<dbReference type="Proteomes" id="UP000218505">
    <property type="component" value="Chromosome"/>
</dbReference>
<dbReference type="InterPro" id="IPR036388">
    <property type="entry name" value="WH-like_DNA-bd_sf"/>
</dbReference>
<protein>
    <submittedName>
        <fullName evidence="2">Sugar kinase</fullName>
    </submittedName>
</protein>
<name>A0A290Z9M6_9PSEU</name>